<organism evidence="1 2">
    <name type="scientific">Emcibacter nanhaiensis</name>
    <dbReference type="NCBI Taxonomy" id="1505037"/>
    <lineage>
        <taxon>Bacteria</taxon>
        <taxon>Pseudomonadati</taxon>
        <taxon>Pseudomonadota</taxon>
        <taxon>Alphaproteobacteria</taxon>
        <taxon>Emcibacterales</taxon>
        <taxon>Emcibacteraceae</taxon>
        <taxon>Emcibacter</taxon>
    </lineage>
</organism>
<name>A0A501PB35_9PROT</name>
<dbReference type="Proteomes" id="UP000319148">
    <property type="component" value="Unassembled WGS sequence"/>
</dbReference>
<dbReference type="RefSeq" id="WP_139941924.1">
    <property type="nucleotide sequence ID" value="NZ_JBHSYP010000005.1"/>
</dbReference>
<proteinExistence type="predicted"/>
<dbReference type="EMBL" id="VFIY01000018">
    <property type="protein sequence ID" value="TPD57609.1"/>
    <property type="molecule type" value="Genomic_DNA"/>
</dbReference>
<evidence type="ECO:0000313" key="2">
    <source>
        <dbReference type="Proteomes" id="UP000319148"/>
    </source>
</evidence>
<dbReference type="AlphaFoldDB" id="A0A501PB35"/>
<reference evidence="2" key="1">
    <citation type="submission" date="2019-06" db="EMBL/GenBank/DDBJ databases">
        <title>The complete genome of Emcibacter congregatus ZYLT.</title>
        <authorList>
            <person name="Zhao Z."/>
        </authorList>
    </citation>
    <scope>NUCLEOTIDE SEQUENCE [LARGE SCALE GENOMIC DNA]</scope>
    <source>
        <strain evidence="2">MCCC 1A06723</strain>
    </source>
</reference>
<gene>
    <name evidence="1" type="ORF">FIV46_15975</name>
</gene>
<dbReference type="OrthoDB" id="8481013at2"/>
<evidence type="ECO:0000313" key="1">
    <source>
        <dbReference type="EMBL" id="TPD57609.1"/>
    </source>
</evidence>
<accession>A0A501PB35</accession>
<protein>
    <submittedName>
        <fullName evidence="1">Uncharacterized protein</fullName>
    </submittedName>
</protein>
<comment type="caution">
    <text evidence="1">The sequence shown here is derived from an EMBL/GenBank/DDBJ whole genome shotgun (WGS) entry which is preliminary data.</text>
</comment>
<keyword evidence="2" id="KW-1185">Reference proteome</keyword>
<sequence>MTKYIDGYDFMDLLKDKKLVPVTDQIDATLTEKVAAIMSRLTGRINDSVVVADYDFMDLLQEKGYVPAGEPANDNIAVVNVAS</sequence>